<organism evidence="1">
    <name type="scientific">Anguilla anguilla</name>
    <name type="common">European freshwater eel</name>
    <name type="synonym">Muraena anguilla</name>
    <dbReference type="NCBI Taxonomy" id="7936"/>
    <lineage>
        <taxon>Eukaryota</taxon>
        <taxon>Metazoa</taxon>
        <taxon>Chordata</taxon>
        <taxon>Craniata</taxon>
        <taxon>Vertebrata</taxon>
        <taxon>Euteleostomi</taxon>
        <taxon>Actinopterygii</taxon>
        <taxon>Neopterygii</taxon>
        <taxon>Teleostei</taxon>
        <taxon>Anguilliformes</taxon>
        <taxon>Anguillidae</taxon>
        <taxon>Anguilla</taxon>
    </lineage>
</organism>
<accession>A0A0E9SP87</accession>
<evidence type="ECO:0000313" key="1">
    <source>
        <dbReference type="EMBL" id="JAH43189.1"/>
    </source>
</evidence>
<dbReference type="EMBL" id="GBXM01065388">
    <property type="protein sequence ID" value="JAH43189.1"/>
    <property type="molecule type" value="Transcribed_RNA"/>
</dbReference>
<proteinExistence type="predicted"/>
<reference evidence="1" key="1">
    <citation type="submission" date="2014-11" db="EMBL/GenBank/DDBJ databases">
        <authorList>
            <person name="Amaro Gonzalez C."/>
        </authorList>
    </citation>
    <scope>NUCLEOTIDE SEQUENCE</scope>
</reference>
<protein>
    <submittedName>
        <fullName evidence="1">Uncharacterized protein</fullName>
    </submittedName>
</protein>
<name>A0A0E9SP87_ANGAN</name>
<reference evidence="1" key="2">
    <citation type="journal article" date="2015" name="Fish Shellfish Immunol.">
        <title>Early steps in the European eel (Anguilla anguilla)-Vibrio vulnificus interaction in the gills: Role of the RtxA13 toxin.</title>
        <authorList>
            <person name="Callol A."/>
            <person name="Pajuelo D."/>
            <person name="Ebbesson L."/>
            <person name="Teles M."/>
            <person name="MacKenzie S."/>
            <person name="Amaro C."/>
        </authorList>
    </citation>
    <scope>NUCLEOTIDE SEQUENCE</scope>
</reference>
<sequence>MDRHVQAKQRPRMLNNSCSQWWRADELQQQKTTSASAPVS</sequence>
<dbReference type="AlphaFoldDB" id="A0A0E9SP87"/>